<organism evidence="2 3">
    <name type="scientific">Thermobacillus xylanilyticus</name>
    <dbReference type="NCBI Taxonomy" id="76633"/>
    <lineage>
        <taxon>Bacteria</taxon>
        <taxon>Bacillati</taxon>
        <taxon>Bacillota</taxon>
        <taxon>Bacilli</taxon>
        <taxon>Bacillales</taxon>
        <taxon>Paenibacillaceae</taxon>
        <taxon>Thermobacillus</taxon>
    </lineage>
</organism>
<evidence type="ECO:0000313" key="3">
    <source>
        <dbReference type="Proteomes" id="UP000681526"/>
    </source>
</evidence>
<protein>
    <submittedName>
        <fullName evidence="2">Uncharacterized protein</fullName>
    </submittedName>
</protein>
<gene>
    <name evidence="2" type="primary">txxe 2119-M1_3259</name>
    <name evidence="2" type="ORF">TXXE_10480</name>
</gene>
<evidence type="ECO:0000313" key="2">
    <source>
        <dbReference type="EMBL" id="CAG5087000.1"/>
    </source>
</evidence>
<dbReference type="RefSeq" id="WP_213484580.1">
    <property type="nucleotide sequence ID" value="NZ_CAJRAY010000048.1"/>
</dbReference>
<reference evidence="2 3" key="1">
    <citation type="submission" date="2021-04" db="EMBL/GenBank/DDBJ databases">
        <authorList>
            <person name="Rakotoarivonina H."/>
        </authorList>
    </citation>
    <scope>NUCLEOTIDE SEQUENCE [LARGE SCALE GENOMIC DNA]</scope>
    <source>
        <strain evidence="2 3">XE</strain>
    </source>
</reference>
<proteinExistence type="predicted"/>
<comment type="caution">
    <text evidence="2">The sequence shown here is derived from an EMBL/GenBank/DDBJ whole genome shotgun (WGS) entry which is preliminary data.</text>
</comment>
<accession>A0ABN7S2C9</accession>
<evidence type="ECO:0000256" key="1">
    <source>
        <dbReference type="SAM" id="MobiDB-lite"/>
    </source>
</evidence>
<dbReference type="EMBL" id="CAJRAY010000048">
    <property type="protein sequence ID" value="CAG5087000.1"/>
    <property type="molecule type" value="Genomic_DNA"/>
</dbReference>
<sequence length="415" mass="47496">MLLAEMLGYADIAQLMRIAEMYRLECDGHSKHELMQTIMAAALEKNRFEALLDGLSLEDERFLHSLLFDDRDAFSLEELLARVRSSRFDAEAKPGSPEEVAAVRLEFDPVVPSPERRTKRKRKSAAPKDEPAQGGGSSASGLRETISRFKQYGWLFNGTNGTNRYLFRVPEDLKERFRDVLAERLARRLVYAGEPLAYRDEQELMADDVLVLLDYAARHVVPLTQDGVMYKRNLLQLLEALAVREEPPARGSWRFGYGRRFKDYPDRLALLYDYCHYKGYLSEKDGQLRLTEAGASRLASRAIEEPEELYRFWVRLYRAAIPNLPAIVRLIERLADRWVTADSLRGALQPFVRPFYYDDPASVLDKRIFAMMVHLGLLRIGEDENGRTVLRLTRAGKQAIGGSGTRDFEPILSGR</sequence>
<name>A0ABN7S2C9_THEXY</name>
<keyword evidence="3" id="KW-1185">Reference proteome</keyword>
<dbReference type="Proteomes" id="UP000681526">
    <property type="component" value="Unassembled WGS sequence"/>
</dbReference>
<feature type="region of interest" description="Disordered" evidence="1">
    <location>
        <begin position="112"/>
        <end position="141"/>
    </location>
</feature>